<dbReference type="Pfam" id="PF13229">
    <property type="entry name" value="Beta_helix"/>
    <property type="match status" value="2"/>
</dbReference>
<dbReference type="InterPro" id="IPR039448">
    <property type="entry name" value="Beta_helix"/>
</dbReference>
<dbReference type="Proteomes" id="UP001207742">
    <property type="component" value="Unassembled WGS sequence"/>
</dbReference>
<keyword evidence="4" id="KW-1185">Reference proteome</keyword>
<gene>
    <name evidence="3" type="ORF">OL497_02315</name>
</gene>
<dbReference type="Pfam" id="PF18911">
    <property type="entry name" value="PKD_4"/>
    <property type="match status" value="1"/>
</dbReference>
<dbReference type="RefSeq" id="WP_264727343.1">
    <property type="nucleotide sequence ID" value="NZ_JAPDNR010000001.1"/>
</dbReference>
<evidence type="ECO:0000313" key="3">
    <source>
        <dbReference type="EMBL" id="MCW3482707.1"/>
    </source>
</evidence>
<dbReference type="Gene3D" id="2.60.40.10">
    <property type="entry name" value="Immunoglobulins"/>
    <property type="match status" value="1"/>
</dbReference>
<dbReference type="InterPro" id="IPR026341">
    <property type="entry name" value="T9SS_type_B"/>
</dbReference>
<dbReference type="InterPro" id="IPR006626">
    <property type="entry name" value="PbH1"/>
</dbReference>
<dbReference type="Pfam" id="PF17517">
    <property type="entry name" value="IgGFc_binding"/>
    <property type="match status" value="1"/>
</dbReference>
<dbReference type="SUPFAM" id="SSF49299">
    <property type="entry name" value="PKD domain"/>
    <property type="match status" value="1"/>
</dbReference>
<name>A0ABT3IFG9_9BACT</name>
<dbReference type="Pfam" id="PF13585">
    <property type="entry name" value="CHU_C"/>
    <property type="match status" value="1"/>
</dbReference>
<dbReference type="EMBL" id="JAPDNS010000001">
    <property type="protein sequence ID" value="MCW3482707.1"/>
    <property type="molecule type" value="Genomic_DNA"/>
</dbReference>
<dbReference type="NCBIfam" id="TIGR04131">
    <property type="entry name" value="Bac_Flav_CTERM"/>
    <property type="match status" value="1"/>
</dbReference>
<dbReference type="InterPro" id="IPR013783">
    <property type="entry name" value="Ig-like_fold"/>
</dbReference>
<dbReference type="SUPFAM" id="SSF51126">
    <property type="entry name" value="Pectin lyase-like"/>
    <property type="match status" value="3"/>
</dbReference>
<evidence type="ECO:0000259" key="2">
    <source>
        <dbReference type="PROSITE" id="PS50093"/>
    </source>
</evidence>
<dbReference type="InterPro" id="IPR044023">
    <property type="entry name" value="Ig_7"/>
</dbReference>
<dbReference type="InterPro" id="IPR035234">
    <property type="entry name" value="IgGFc-bd_N"/>
</dbReference>
<dbReference type="InterPro" id="IPR000601">
    <property type="entry name" value="PKD_dom"/>
</dbReference>
<dbReference type="Gene3D" id="2.160.20.10">
    <property type="entry name" value="Single-stranded right-handed beta-helix, Pectin lyase-like"/>
    <property type="match status" value="3"/>
</dbReference>
<organism evidence="3 4">
    <name type="scientific">Chitinophaga nivalis</name>
    <dbReference type="NCBI Taxonomy" id="2991709"/>
    <lineage>
        <taxon>Bacteria</taxon>
        <taxon>Pseudomonadati</taxon>
        <taxon>Bacteroidota</taxon>
        <taxon>Chitinophagia</taxon>
        <taxon>Chitinophagales</taxon>
        <taxon>Chitinophagaceae</taxon>
        <taxon>Chitinophaga</taxon>
    </lineage>
</organism>
<evidence type="ECO:0000256" key="1">
    <source>
        <dbReference type="SAM" id="SignalP"/>
    </source>
</evidence>
<proteinExistence type="predicted"/>
<dbReference type="SMART" id="SM00710">
    <property type="entry name" value="PbH1"/>
    <property type="match status" value="19"/>
</dbReference>
<dbReference type="InterPro" id="IPR011050">
    <property type="entry name" value="Pectin_lyase_fold/virulence"/>
</dbReference>
<dbReference type="Pfam" id="PF05048">
    <property type="entry name" value="NosD"/>
    <property type="match status" value="1"/>
</dbReference>
<reference evidence="3 4" key="1">
    <citation type="submission" date="2022-10" db="EMBL/GenBank/DDBJ databases">
        <title>Chitinophaga nivalis PC15 sp. nov., isolated from Pyeongchang county, South Korea.</title>
        <authorList>
            <person name="Trinh H.N."/>
        </authorList>
    </citation>
    <scope>NUCLEOTIDE SEQUENCE [LARGE SCALE GENOMIC DNA]</scope>
    <source>
        <strain evidence="3 4">PC14</strain>
    </source>
</reference>
<dbReference type="PROSITE" id="PS50093">
    <property type="entry name" value="PKD"/>
    <property type="match status" value="1"/>
</dbReference>
<comment type="caution">
    <text evidence="3">The sequence shown here is derived from an EMBL/GenBank/DDBJ whole genome shotgun (WGS) entry which is preliminary data.</text>
</comment>
<keyword evidence="1" id="KW-0732">Signal</keyword>
<feature type="domain" description="PKD" evidence="2">
    <location>
        <begin position="2643"/>
        <end position="2731"/>
    </location>
</feature>
<dbReference type="InterPro" id="IPR012334">
    <property type="entry name" value="Pectin_lyas_fold"/>
</dbReference>
<dbReference type="InterPro" id="IPR035986">
    <property type="entry name" value="PKD_dom_sf"/>
</dbReference>
<accession>A0ABT3IFG9</accession>
<dbReference type="InterPro" id="IPR007742">
    <property type="entry name" value="NosD_dom"/>
</dbReference>
<sequence>MRNCTIRFLRRTTLLMGVLLMLVCRLAAQTDIKIGTDTTGNTNTGYPCPLQDYFEGSRAQYLFRASELRAAGMNTGAITAIKFLVKRLNGGGIIEQYTLKIGTTTDATLSDNSWVAGSNTVLGPVDYQPVIGLNTFTFSTPFFWNGTDNIVVEVCNGAPDSDNNLTYTYNPEVTFTQNLSFNGSHTYRADNLNYACGTTSTTNNGTMTSRPNLIFSWAAASACTGTPVAGTATANPTTVCMGQTFNVSLTGSTLASGLEYQWQISTNNTTWTDIPNQTSAKLTATQTATSYYRCKVTCKNGNTFAFSNSVVVNSPLAVSGTFSINKAQPTGGTNFASFGDAYNYMKCGINGPVIFNVVAGSGPYVEQLILKPVPGASATNTITFNGNGDTLTYAPTSANKAIIKLDDADYFTFNNLVIKSRATGSGTYGWGVFLTNDADNNTISNSTFVLDTTTSSTDHAGIVISSSASSATTTGDAKCDFNTFTGNTIVGGYYGIVMTGSSSMANGNNKITNNKILEFYSYGIHLQGSFNTLIENNIISRPQRSYVSSFYGIYFTGLSTRANVTRNRISNPFGGAGGSTSSSYGIYFSGTDALSQLENKVTNNLIYNFTGKGDVYGIYNSSSDNVWYYHNTVAVDGSGSATGSYAARGFYQTSKAEGLEFLFNLITVSRTGAGNKHAVYFGTNTSVIHANRNDYFVTPAATSYTGYAGGNAVTLLDWQTASKQDTNGLAVNPLFASTGSGNYQPTNASLDNKALPGYGITVDLNNTTRNATTPDIGAIEFTPGPCTTPPTPGNAKVNPATVCVNRKVTLTLADNSIGLGQTYQWQTAATISGPYTSLGTPMTNPDTVVQATATLYYRVAVTCSGNTAYSTPALLTVSPAFPGGTYTINKGAPGSATNFVSFNAAKAAMECGISGPVIFNVVSGSGPYAEQLILDSIAGTSAVNTITFNGNGNTIKFQPSDNQERAVIKLRGADYITFDSLTIDATGGDYGYGVHLLANADSNTISRNKILTDPTEEYGDYAGVVINGADGSTTSGTNNRCDGNVVRNNNINGGIYGIVIYGESATPVIGNKIVGNTIREFYESGIQATYTIYTLIDKNTMSRPTRVSESYTLYGIQVEDKGEGVVVSNNRVHHMFDGNPTTSSSFIGISFSLADATSTNPAKVFNNVVTDIRGEGTQSGLQAYSADYVHFYHNTIVLDDQLNTSQYDESMALNIGSSGAGMRVFNNIFDVRRSGGGARVGIELPYGGITGLSSDYNDIYLNSTTGETFFGRSNIDYPTHADWKAGIKADSNSLTIAPVYADPSAGNYAPVISPLDNSGKAGTGVTIDIAGVTRSTTTPDMGAWEINIPQCTKPIIPGTAVVDPVTAICMGTKIKLDLTGNSKGGFQTYQWQRATSATGPWENASDTLYVSVFNTEIGVANYYRCRIVCAGTDTAYSALVKVNLNPPLLAGTYTINPALPVSATNFQSFSSVISKLECGIAGPVLFLAKAGTYNEQLVMHHIPGSSRINTVTFQSETNTASSVTLSNTATSAANYVLSLDSVKYVSWRAITFKPLSTRYARGVVFNNKAAFDSIVNCTITLPVSTSGSNSITGVFADAFEGDSNVIRGNTIVNGSYGISWKGDYNVATPSLVIDSNTISQSNARAIDLDYVGRAKIRKNIITQNAPGASGATGIYVYNSDSSFVINDNKVNISNATLKVMGIYVGSSKALTGERARVSGNQIIARTGLTSTVYGMELDDVAQATVVNNIISVKTSATSAYGLYSTSGTNIDYYNNSVLNSTVSATGENYAGAFNHSGTYANNIKIKNNIFANDTTGRALYIADPAYLKSDYNTLYTKGSVLVQRGGWPGAAYANLEAYKNAAGLDISSIVYKPAFVDDNELKPDVNNPHVWAIHGRGVQVPENDKDILGNNRPTTLTAGVPDMGAYEFLPAVTPPALPAIPAVAAPGVTQAFMFGSDTVTKITWIPGADIPTDFAVRRYSGVKPPNIATGTDYMYFYTDVDVTPSGSRYNYNIQQFYVDSWQGFIKRQKDIRLARTDSTNTWKVDSLSTVNDSKNIITDSTLHYFDKFTGLNGSEKTVQVIQPADSSNRGTRFWVGYGYHQFFEQSNDQNMVLYLNAEDSSNVTVRINGTAWERTYRIPANKTITTEIIPKSGLNDARLVEEGLSDKGISIESDVPIVAYAHIYGSASSGATMLLPVGTYGYDYSTLSSRQNYATTGTYSWFYVIADYDNTKVEITPSVPTLAGKPANQTFTVTLNKGDVYQVLGAMMGSSSEGYDLSGSRVKSIQNEDGKCYPMAVFSGSSRTGLACGGAAGGSGDNFIQQNFPSQAWGKKYLTAPTSNSSSATSLMTNIYRVLVKDVATVVKRNGVALTGIINNRFYQYESGTADYIEADQPVMVAQYMSSSGSCPNTGGDGDPEMIYISPLEQGIKKVGLYRNTVESITRNYLTLIIPTGGVPSLRIDGSPTVDYTYPHPNLAGYTVVVKRWAAAAAQCSVVSDSAFTAITYGLGSVESYGYNAGTLVKNLNILPSFNNVWNNTGNKNTYTCAKTPFQFSMLIPVKPTSITWKLSQVSNLTPNADVVQQNPVPADSLIANERKYYRFVLPQQYVFSKPGKYFVPILLTHPDIESCSNSFESILEIKVIPAPVVNFNVDYTGCVNDVATFKGLATTSNGVGISSWKWDFADTTYGYAKDTVKRFKYPGTRQVKLSIVAAEGCIGDTTKEVEVFSPAVAFLVKDSMTVCSGTDVTLAVKDPEAGVLYNWYDAPVAGNLLHTGNTYTITAIAASGTYYLETVTHGCPGEVRRKAIVHVLPVLATPVAKVDSVGVNTIRFKWNAIVNATGYEVSLDGGTTWKVPSSGSNGLVHVVIGLKPVQSITLIVRAKGCEDKVSEPVEGKTLPDGVYIPNAFTPNNDGKNDILLVYGYIIKDLHLAIFDQWGEKVFETNSQTIGWDGTYKGKELPSGVYIYVGHFTLTDGSKTEKKGVVNLIR</sequence>
<evidence type="ECO:0000313" key="4">
    <source>
        <dbReference type="Proteomes" id="UP001207742"/>
    </source>
</evidence>
<dbReference type="Pfam" id="PF19081">
    <property type="entry name" value="Ig_7"/>
    <property type="match status" value="1"/>
</dbReference>
<feature type="signal peptide" evidence="1">
    <location>
        <begin position="1"/>
        <end position="27"/>
    </location>
</feature>
<protein>
    <submittedName>
        <fullName evidence="3">Right-handed parallel beta-helix repeat-containing protein</fullName>
    </submittedName>
</protein>
<feature type="chain" id="PRO_5045996492" evidence="1">
    <location>
        <begin position="28"/>
        <end position="2986"/>
    </location>
</feature>